<dbReference type="GO" id="GO:0005975">
    <property type="term" value="P:carbohydrate metabolic process"/>
    <property type="evidence" value="ECO:0007669"/>
    <property type="project" value="InterPro"/>
</dbReference>
<proteinExistence type="inferred from homology"/>
<dbReference type="InterPro" id="IPR000757">
    <property type="entry name" value="Beta-glucanase-like"/>
</dbReference>
<dbReference type="GO" id="GO:0004553">
    <property type="term" value="F:hydrolase activity, hydrolyzing O-glycosyl compounds"/>
    <property type="evidence" value="ECO:0007669"/>
    <property type="project" value="InterPro"/>
</dbReference>
<accession>A0A1I2M1Y2</accession>
<reference evidence="5" key="1">
    <citation type="submission" date="2016-10" db="EMBL/GenBank/DDBJ databases">
        <authorList>
            <person name="Varghese N."/>
            <person name="Submissions S."/>
        </authorList>
    </citation>
    <scope>NUCLEOTIDE SEQUENCE [LARGE SCALE GENOMIC DNA]</scope>
    <source>
        <strain evidence="5">DSM 23515</strain>
    </source>
</reference>
<feature type="chain" id="PRO_5011704521" evidence="2">
    <location>
        <begin position="22"/>
        <end position="548"/>
    </location>
</feature>
<evidence type="ECO:0000259" key="3">
    <source>
        <dbReference type="PROSITE" id="PS51762"/>
    </source>
</evidence>
<dbReference type="Gene3D" id="2.60.120.200">
    <property type="match status" value="1"/>
</dbReference>
<dbReference type="EMBL" id="FOOH01000011">
    <property type="protein sequence ID" value="SFF85562.1"/>
    <property type="molecule type" value="Genomic_DNA"/>
</dbReference>
<gene>
    <name evidence="4" type="ORF">SAMN04488033_11196</name>
</gene>
<organism evidence="4 5">
    <name type="scientific">Salegentibacter agarivorans</name>
    <dbReference type="NCBI Taxonomy" id="345907"/>
    <lineage>
        <taxon>Bacteria</taxon>
        <taxon>Pseudomonadati</taxon>
        <taxon>Bacteroidota</taxon>
        <taxon>Flavobacteriia</taxon>
        <taxon>Flavobacteriales</taxon>
        <taxon>Flavobacteriaceae</taxon>
        <taxon>Salegentibacter</taxon>
    </lineage>
</organism>
<evidence type="ECO:0000313" key="5">
    <source>
        <dbReference type="Proteomes" id="UP000199116"/>
    </source>
</evidence>
<dbReference type="SUPFAM" id="SSF49899">
    <property type="entry name" value="Concanavalin A-like lectins/glucanases"/>
    <property type="match status" value="1"/>
</dbReference>
<feature type="signal peptide" evidence="2">
    <location>
        <begin position="1"/>
        <end position="21"/>
    </location>
</feature>
<dbReference type="SUPFAM" id="SSF49299">
    <property type="entry name" value="PKD domain"/>
    <property type="match status" value="1"/>
</dbReference>
<dbReference type="InterPro" id="IPR013783">
    <property type="entry name" value="Ig-like_fold"/>
</dbReference>
<dbReference type="AlphaFoldDB" id="A0A1I2M1Y2"/>
<dbReference type="InterPro" id="IPR035986">
    <property type="entry name" value="PKD_dom_sf"/>
</dbReference>
<dbReference type="RefSeq" id="WP_093304542.1">
    <property type="nucleotide sequence ID" value="NZ_FOOH01000011.1"/>
</dbReference>
<dbReference type="Proteomes" id="UP000199116">
    <property type="component" value="Unassembled WGS sequence"/>
</dbReference>
<sequence>MKNIFKTSLAVLSLVFFSACSNDDYDIGDITTPSNLSVSAEVVGQTEEMPNGDGSGAVSFSASADNAMTYKFIYGDGFEEVSASGETTHSFNENGVNDYTVTVVASGTGGVSSNMTTTVTVFSDFSDPETKELLTGGSSKTWYVAASQPAHLGVGPSSGEGFTAPIYYAAAPFEKAGADVSSCFYTDEMTFSLNENDNIVYNYNNNGQTFVNVAYTGDFGGDGSEDQCLDFSNTGDFSASLSPSTSGLPEDATTGTVINIAGGGTMSYYVGSSSYEVLNITPTTMDVRVIPGNDPALAWYLKFTTSQGGEEEPEEFQTEYENLVWEQDFDTDGPVDSSIWNFEIGNNGGWGNQESQYYTEDNAIIENGNLVITAKAEETNGFDYSSSRITTKDNFEFQYGRVEARAKLPEGAGTWPAIWMLGSDFDEVGWPETGEIDIMEHVGNQQDIIHGTLHYPGRSGGNADGSSIEVPGVSDEFHTYTVEWSPERILFLVDGEVYHTYANNPDSPFNKDFFIILNVAMGGTFGGEIDPAFDERSMEIDYIRVYQE</sequence>
<keyword evidence="2" id="KW-0732">Signal</keyword>
<dbReference type="CDD" id="cd00146">
    <property type="entry name" value="PKD"/>
    <property type="match status" value="1"/>
</dbReference>
<feature type="domain" description="GH16" evidence="3">
    <location>
        <begin position="318"/>
        <end position="548"/>
    </location>
</feature>
<dbReference type="PANTHER" id="PTHR10963">
    <property type="entry name" value="GLYCOSYL HYDROLASE-RELATED"/>
    <property type="match status" value="1"/>
</dbReference>
<keyword evidence="5" id="KW-1185">Reference proteome</keyword>
<evidence type="ECO:0000256" key="1">
    <source>
        <dbReference type="ARBA" id="ARBA00006865"/>
    </source>
</evidence>
<dbReference type="InterPro" id="IPR013320">
    <property type="entry name" value="ConA-like_dom_sf"/>
</dbReference>
<comment type="similarity">
    <text evidence="1">Belongs to the glycosyl hydrolase 16 family.</text>
</comment>
<dbReference type="PROSITE" id="PS51257">
    <property type="entry name" value="PROKAR_LIPOPROTEIN"/>
    <property type="match status" value="1"/>
</dbReference>
<dbReference type="InterPro" id="IPR050546">
    <property type="entry name" value="Glycosyl_Hydrlase_16"/>
</dbReference>
<dbReference type="CDD" id="cd08023">
    <property type="entry name" value="GH16_laminarinase_like"/>
    <property type="match status" value="1"/>
</dbReference>
<evidence type="ECO:0000313" key="4">
    <source>
        <dbReference type="EMBL" id="SFF85562.1"/>
    </source>
</evidence>
<name>A0A1I2M1Y2_9FLAO</name>
<dbReference type="Gene3D" id="2.60.40.10">
    <property type="entry name" value="Immunoglobulins"/>
    <property type="match status" value="1"/>
</dbReference>
<protein>
    <submittedName>
        <fullName evidence="4">Beta-glucanase, GH16 family</fullName>
    </submittedName>
</protein>
<dbReference type="Pfam" id="PF00722">
    <property type="entry name" value="Glyco_hydro_16"/>
    <property type="match status" value="1"/>
</dbReference>
<dbReference type="PROSITE" id="PS51762">
    <property type="entry name" value="GH16_2"/>
    <property type="match status" value="1"/>
</dbReference>
<dbReference type="PANTHER" id="PTHR10963:SF55">
    <property type="entry name" value="GLYCOSIDE HYDROLASE FAMILY 16 PROTEIN"/>
    <property type="match status" value="1"/>
</dbReference>
<evidence type="ECO:0000256" key="2">
    <source>
        <dbReference type="SAM" id="SignalP"/>
    </source>
</evidence>